<protein>
    <submittedName>
        <fullName evidence="8">DMT family transporter</fullName>
    </submittedName>
</protein>
<feature type="transmembrane region" description="Helical" evidence="6">
    <location>
        <begin position="194"/>
        <end position="214"/>
    </location>
</feature>
<feature type="transmembrane region" description="Helical" evidence="6">
    <location>
        <begin position="106"/>
        <end position="126"/>
    </location>
</feature>
<feature type="transmembrane region" description="Helical" evidence="6">
    <location>
        <begin position="46"/>
        <end position="65"/>
    </location>
</feature>
<feature type="transmembrane region" description="Helical" evidence="6">
    <location>
        <begin position="77"/>
        <end position="100"/>
    </location>
</feature>
<feature type="domain" description="EamA" evidence="7">
    <location>
        <begin position="20"/>
        <end position="150"/>
    </location>
</feature>
<evidence type="ECO:0000259" key="7">
    <source>
        <dbReference type="Pfam" id="PF00892"/>
    </source>
</evidence>
<evidence type="ECO:0000256" key="6">
    <source>
        <dbReference type="SAM" id="Phobius"/>
    </source>
</evidence>
<dbReference type="InterPro" id="IPR050638">
    <property type="entry name" value="AA-Vitamin_Transporters"/>
</dbReference>
<keyword evidence="9" id="KW-1185">Reference proteome</keyword>
<gene>
    <name evidence="8" type="ORF">IFO67_02805</name>
</gene>
<comment type="similarity">
    <text evidence="2">Belongs to the EamA transporter family.</text>
</comment>
<feature type="transmembrane region" description="Helical" evidence="6">
    <location>
        <begin position="282"/>
        <end position="300"/>
    </location>
</feature>
<organism evidence="8 9">
    <name type="scientific">Thauera sedimentorum</name>
    <dbReference type="NCBI Taxonomy" id="2767595"/>
    <lineage>
        <taxon>Bacteria</taxon>
        <taxon>Pseudomonadati</taxon>
        <taxon>Pseudomonadota</taxon>
        <taxon>Betaproteobacteria</taxon>
        <taxon>Rhodocyclales</taxon>
        <taxon>Zoogloeaceae</taxon>
        <taxon>Thauera</taxon>
    </lineage>
</organism>
<evidence type="ECO:0000256" key="3">
    <source>
        <dbReference type="ARBA" id="ARBA00022692"/>
    </source>
</evidence>
<dbReference type="PANTHER" id="PTHR32322:SF2">
    <property type="entry name" value="EAMA DOMAIN-CONTAINING PROTEIN"/>
    <property type="match status" value="1"/>
</dbReference>
<evidence type="ECO:0000256" key="2">
    <source>
        <dbReference type="ARBA" id="ARBA00007362"/>
    </source>
</evidence>
<evidence type="ECO:0000256" key="5">
    <source>
        <dbReference type="ARBA" id="ARBA00023136"/>
    </source>
</evidence>
<dbReference type="Proteomes" id="UP000603602">
    <property type="component" value="Unassembled WGS sequence"/>
</dbReference>
<evidence type="ECO:0000313" key="8">
    <source>
        <dbReference type="EMBL" id="MBD8501803.1"/>
    </source>
</evidence>
<comment type="subcellular location">
    <subcellularLocation>
        <location evidence="1">Membrane</location>
        <topology evidence="1">Multi-pass membrane protein</topology>
    </subcellularLocation>
</comment>
<dbReference type="SUPFAM" id="SSF103481">
    <property type="entry name" value="Multidrug resistance efflux transporter EmrE"/>
    <property type="match status" value="1"/>
</dbReference>
<proteinExistence type="inferred from homology"/>
<dbReference type="InterPro" id="IPR000620">
    <property type="entry name" value="EamA_dom"/>
</dbReference>
<feature type="transmembrane region" description="Helical" evidence="6">
    <location>
        <begin position="133"/>
        <end position="152"/>
    </location>
</feature>
<reference evidence="9" key="1">
    <citation type="submission" date="2023-07" db="EMBL/GenBank/DDBJ databases">
        <title>Thauera sp. CAU 1555 isolated from sand of Yaerae Beach.</title>
        <authorList>
            <person name="Kim W."/>
        </authorList>
    </citation>
    <scope>NUCLEOTIDE SEQUENCE [LARGE SCALE GENOMIC DNA]</scope>
    <source>
        <strain evidence="9">CAU 1555</strain>
    </source>
</reference>
<accession>A0ABR9B726</accession>
<feature type="transmembrane region" description="Helical" evidence="6">
    <location>
        <begin position="259"/>
        <end position="276"/>
    </location>
</feature>
<dbReference type="PANTHER" id="PTHR32322">
    <property type="entry name" value="INNER MEMBRANE TRANSPORTER"/>
    <property type="match status" value="1"/>
</dbReference>
<keyword evidence="4 6" id="KW-1133">Transmembrane helix</keyword>
<evidence type="ECO:0000256" key="1">
    <source>
        <dbReference type="ARBA" id="ARBA00004141"/>
    </source>
</evidence>
<dbReference type="EMBL" id="JACYTO010000001">
    <property type="protein sequence ID" value="MBD8501803.1"/>
    <property type="molecule type" value="Genomic_DNA"/>
</dbReference>
<feature type="transmembrane region" description="Helical" evidence="6">
    <location>
        <begin position="12"/>
        <end position="34"/>
    </location>
</feature>
<keyword evidence="3 6" id="KW-0812">Transmembrane</keyword>
<sequence>MSDIPATGRWTAVAQSPSALLIVTGTLIGLNFPLGKLGGEAGVSPAMWALLISFGAAAALLPVMWLRGHLRWPSPRILRYSVISSLVSFVGPNLLLFTVIPHAGAGYTGLMFALSPVVTVLLAGLCRLRTPGVLGLLGIAVGLIGAVLVSVSRGVDPAGPPVQWLLLALLIPLSLASGNVYRTLDWPPDAAPNVLAFWGQVCSSVVFVSVLMATEGRIPVADVVPAGSAAVVQMVVAAMTFPVVFRLQRRGGPVLFSQVGYVAAAVGLIVATLALGERYAPLTWVGAGVIGAGIGITVLAQWKEGRVLRAPNTVGPGSVRS</sequence>
<evidence type="ECO:0000256" key="4">
    <source>
        <dbReference type="ARBA" id="ARBA00022989"/>
    </source>
</evidence>
<dbReference type="Pfam" id="PF00892">
    <property type="entry name" value="EamA"/>
    <property type="match status" value="1"/>
</dbReference>
<evidence type="ECO:0000313" key="9">
    <source>
        <dbReference type="Proteomes" id="UP000603602"/>
    </source>
</evidence>
<feature type="transmembrane region" description="Helical" evidence="6">
    <location>
        <begin position="226"/>
        <end position="247"/>
    </location>
</feature>
<keyword evidence="5 6" id="KW-0472">Membrane</keyword>
<feature type="transmembrane region" description="Helical" evidence="6">
    <location>
        <begin position="164"/>
        <end position="182"/>
    </location>
</feature>
<comment type="caution">
    <text evidence="8">The sequence shown here is derived from an EMBL/GenBank/DDBJ whole genome shotgun (WGS) entry which is preliminary data.</text>
</comment>
<name>A0ABR9B726_9RHOO</name>
<dbReference type="InterPro" id="IPR037185">
    <property type="entry name" value="EmrE-like"/>
</dbReference>